<proteinExistence type="predicted"/>
<gene>
    <name evidence="1" type="ORF">QBC41DRAFT_25003</name>
</gene>
<name>A0AA39ZK37_9PEZI</name>
<sequence length="221" mass="24664">MCWPTVPKHPWCDCTLDQMLTVNGTPSCPHHIWISPYGLSYHPAEISEALSTINRPDIQWTPCDMYDRASTYGGDWAHQDCYRLHRGQHLQTIPPPGYKAFLPWDGLCAQCGGWGAGNGYSLPLVPLTYAPVDSHGPVRYRYQLPDGSPLDSDADAALTGMRREEGSADEMIYVSMDQATIYLLPLGPAPLPSNLLDRTERPDSRRIKTDRLADFVKNTCS</sequence>
<organism evidence="1 2">
    <name type="scientific">Cercophora samala</name>
    <dbReference type="NCBI Taxonomy" id="330535"/>
    <lineage>
        <taxon>Eukaryota</taxon>
        <taxon>Fungi</taxon>
        <taxon>Dikarya</taxon>
        <taxon>Ascomycota</taxon>
        <taxon>Pezizomycotina</taxon>
        <taxon>Sordariomycetes</taxon>
        <taxon>Sordariomycetidae</taxon>
        <taxon>Sordariales</taxon>
        <taxon>Lasiosphaeriaceae</taxon>
        <taxon>Cercophora</taxon>
    </lineage>
</organism>
<dbReference type="AlphaFoldDB" id="A0AA39ZK37"/>
<evidence type="ECO:0000313" key="2">
    <source>
        <dbReference type="Proteomes" id="UP001174997"/>
    </source>
</evidence>
<reference evidence="1" key="1">
    <citation type="submission" date="2023-06" db="EMBL/GenBank/DDBJ databases">
        <title>Genome-scale phylogeny and comparative genomics of the fungal order Sordariales.</title>
        <authorList>
            <consortium name="Lawrence Berkeley National Laboratory"/>
            <person name="Hensen N."/>
            <person name="Bonometti L."/>
            <person name="Westerberg I."/>
            <person name="Brannstrom I.O."/>
            <person name="Guillou S."/>
            <person name="Cros-Aarteil S."/>
            <person name="Calhoun S."/>
            <person name="Haridas S."/>
            <person name="Kuo A."/>
            <person name="Mondo S."/>
            <person name="Pangilinan J."/>
            <person name="Riley R."/>
            <person name="Labutti K."/>
            <person name="Andreopoulos B."/>
            <person name="Lipzen A."/>
            <person name="Chen C."/>
            <person name="Yanf M."/>
            <person name="Daum C."/>
            <person name="Ng V."/>
            <person name="Clum A."/>
            <person name="Steindorff A."/>
            <person name="Ohm R."/>
            <person name="Martin F."/>
            <person name="Silar P."/>
            <person name="Natvig D."/>
            <person name="Lalanne C."/>
            <person name="Gautier V."/>
            <person name="Ament-Velasquez S.L."/>
            <person name="Kruys A."/>
            <person name="Hutchinson M.I."/>
            <person name="Powell A.J."/>
            <person name="Barry K."/>
            <person name="Miller A.N."/>
            <person name="Grigoriev I.V."/>
            <person name="Debuchy R."/>
            <person name="Gladieux P."/>
            <person name="Thoren M.H."/>
            <person name="Johannesson H."/>
        </authorList>
    </citation>
    <scope>NUCLEOTIDE SEQUENCE</scope>
    <source>
        <strain evidence="1">CBS 307.81</strain>
    </source>
</reference>
<accession>A0AA39ZK37</accession>
<comment type="caution">
    <text evidence="1">The sequence shown here is derived from an EMBL/GenBank/DDBJ whole genome shotgun (WGS) entry which is preliminary data.</text>
</comment>
<keyword evidence="2" id="KW-1185">Reference proteome</keyword>
<dbReference type="EMBL" id="JAULSY010000013">
    <property type="protein sequence ID" value="KAK0672415.1"/>
    <property type="molecule type" value="Genomic_DNA"/>
</dbReference>
<dbReference type="Proteomes" id="UP001174997">
    <property type="component" value="Unassembled WGS sequence"/>
</dbReference>
<evidence type="ECO:0000313" key="1">
    <source>
        <dbReference type="EMBL" id="KAK0672415.1"/>
    </source>
</evidence>
<protein>
    <submittedName>
        <fullName evidence="1">Uncharacterized protein</fullName>
    </submittedName>
</protein>